<evidence type="ECO:0000313" key="2">
    <source>
        <dbReference type="EMBL" id="MBR7830214.1"/>
    </source>
</evidence>
<reference evidence="2" key="1">
    <citation type="submission" date="2021-04" db="EMBL/GenBank/DDBJ databases">
        <title>Genome based classification of Actinospica acidithermotolerans sp. nov., an actinobacterium isolated from an Indonesian hot spring.</title>
        <authorList>
            <person name="Kusuma A.B."/>
            <person name="Putra K.E."/>
            <person name="Nafisah S."/>
            <person name="Loh J."/>
            <person name="Nouioui I."/>
            <person name="Goodfellow M."/>
        </authorList>
    </citation>
    <scope>NUCLEOTIDE SEQUENCE</scope>
    <source>
        <strain evidence="2">MGRD01-02</strain>
    </source>
</reference>
<dbReference type="CDD" id="cd00586">
    <property type="entry name" value="4HBT"/>
    <property type="match status" value="1"/>
</dbReference>
<name>A0A941EJG1_9ACTN</name>
<sequence>MSTKPLHVHRETIWFDELDMVGVLHNARYAIHVERAMTSWYHSLADLDPSDNLIVVKQYDIEFVRPFTRERGELVVEISLERRGRTSAVFSFRCLSYPEGEDGPELLHARGIRAIVKVSPGDLRPAPWSDRFLAYEG</sequence>
<keyword evidence="3" id="KW-1185">Reference proteome</keyword>
<dbReference type="Gene3D" id="3.10.129.10">
    <property type="entry name" value="Hotdog Thioesterase"/>
    <property type="match status" value="1"/>
</dbReference>
<dbReference type="SUPFAM" id="SSF54637">
    <property type="entry name" value="Thioesterase/thiol ester dehydrase-isomerase"/>
    <property type="match status" value="1"/>
</dbReference>
<dbReference type="Proteomes" id="UP000676325">
    <property type="component" value="Unassembled WGS sequence"/>
</dbReference>
<dbReference type="InterPro" id="IPR029069">
    <property type="entry name" value="HotDog_dom_sf"/>
</dbReference>
<comment type="caution">
    <text evidence="2">The sequence shown here is derived from an EMBL/GenBank/DDBJ whole genome shotgun (WGS) entry which is preliminary data.</text>
</comment>
<proteinExistence type="predicted"/>
<organism evidence="2 3">
    <name type="scientific">Actinospica acidithermotolerans</name>
    <dbReference type="NCBI Taxonomy" id="2828514"/>
    <lineage>
        <taxon>Bacteria</taxon>
        <taxon>Bacillati</taxon>
        <taxon>Actinomycetota</taxon>
        <taxon>Actinomycetes</taxon>
        <taxon>Catenulisporales</taxon>
        <taxon>Actinospicaceae</taxon>
        <taxon>Actinospica</taxon>
    </lineage>
</organism>
<dbReference type="RefSeq" id="WP_212521342.1">
    <property type="nucleotide sequence ID" value="NZ_JAGSOH010000120.1"/>
</dbReference>
<evidence type="ECO:0000313" key="3">
    <source>
        <dbReference type="Proteomes" id="UP000676325"/>
    </source>
</evidence>
<dbReference type="Pfam" id="PF03061">
    <property type="entry name" value="4HBT"/>
    <property type="match status" value="1"/>
</dbReference>
<feature type="domain" description="Thioesterase" evidence="1">
    <location>
        <begin position="22"/>
        <end position="92"/>
    </location>
</feature>
<gene>
    <name evidence="2" type="ORF">KDK95_28180</name>
</gene>
<evidence type="ECO:0000259" key="1">
    <source>
        <dbReference type="Pfam" id="PF03061"/>
    </source>
</evidence>
<protein>
    <submittedName>
        <fullName evidence="2">Acyl-CoA thioesterase</fullName>
    </submittedName>
</protein>
<dbReference type="InterPro" id="IPR006683">
    <property type="entry name" value="Thioestr_dom"/>
</dbReference>
<accession>A0A941EJG1</accession>
<dbReference type="EMBL" id="JAGSOH010000120">
    <property type="protein sequence ID" value="MBR7830214.1"/>
    <property type="molecule type" value="Genomic_DNA"/>
</dbReference>
<dbReference type="AlphaFoldDB" id="A0A941EJG1"/>